<protein>
    <submittedName>
        <fullName evidence="1">Uncharacterized protein</fullName>
    </submittedName>
</protein>
<organism evidence="1">
    <name type="scientific">Siphoviridae sp. ctVFv13</name>
    <dbReference type="NCBI Taxonomy" id="2827576"/>
    <lineage>
        <taxon>Viruses</taxon>
        <taxon>Duplodnaviria</taxon>
        <taxon>Heunggongvirae</taxon>
        <taxon>Uroviricota</taxon>
        <taxon>Caudoviricetes</taxon>
    </lineage>
</organism>
<dbReference type="EMBL" id="BK015893">
    <property type="protein sequence ID" value="DAD72038.1"/>
    <property type="molecule type" value="Genomic_DNA"/>
</dbReference>
<evidence type="ECO:0000313" key="1">
    <source>
        <dbReference type="EMBL" id="DAD72038.1"/>
    </source>
</evidence>
<proteinExistence type="predicted"/>
<name>A0A8S5LQ18_9CAUD</name>
<accession>A0A8S5LQ18</accession>
<sequence length="101" mass="11805">MNITRLEQETIVNFNAAEDTASVYTADPVYMRKLDKLCEREPVSYKLVKQDKDGKWYEMPKRLVRFATTRIMTDEQKEAAAERMRKMQADSRIQISAIIAN</sequence>
<reference evidence="1" key="1">
    <citation type="journal article" date="2021" name="Proc. Natl. Acad. Sci. U.S.A.">
        <title>A Catalog of Tens of Thousands of Viruses from Human Metagenomes Reveals Hidden Associations with Chronic Diseases.</title>
        <authorList>
            <person name="Tisza M.J."/>
            <person name="Buck C.B."/>
        </authorList>
    </citation>
    <scope>NUCLEOTIDE SEQUENCE</scope>
    <source>
        <strain evidence="1">CtVFv13</strain>
    </source>
</reference>